<gene>
    <name evidence="1" type="ordered locus">sce6216</name>
</gene>
<dbReference type="OrthoDB" id="5480778at2"/>
<dbReference type="Pfam" id="PF13289">
    <property type="entry name" value="SIR2_2"/>
    <property type="match status" value="1"/>
</dbReference>
<dbReference type="InterPro" id="IPR029035">
    <property type="entry name" value="DHS-like_NAD/FAD-binding_dom"/>
</dbReference>
<dbReference type="STRING" id="448385.sce6216"/>
<dbReference type="KEGG" id="scl:sce6216"/>
<dbReference type="Proteomes" id="UP000002139">
    <property type="component" value="Chromosome"/>
</dbReference>
<keyword evidence="2" id="KW-1185">Reference proteome</keyword>
<name>A9GGY2_SORC5</name>
<evidence type="ECO:0000313" key="2">
    <source>
        <dbReference type="Proteomes" id="UP000002139"/>
    </source>
</evidence>
<evidence type="ECO:0000313" key="1">
    <source>
        <dbReference type="EMBL" id="CAN96383.1"/>
    </source>
</evidence>
<dbReference type="eggNOG" id="COG0846">
    <property type="taxonomic scope" value="Bacteria"/>
</dbReference>
<dbReference type="RefSeq" id="WP_012238837.1">
    <property type="nucleotide sequence ID" value="NC_010162.1"/>
</dbReference>
<accession>A9GGY2</accession>
<sequence>MSTIPAPPNGLVSALRAGRAVAIVGSGLSCAAGAPSWKALLLGLAAEADDIQPHERSRLAKALAAMESGRFLDAASVLKSVLDGEFQGAIVRQLRQRQRLVMDEEVVAGRRSGPLFKERGHPEPISLRPTVSHWYLAQIGFRAVITTNYDSLIEDAWPLPRPAAYSWSYEDLIQHIQRGEQFILKIHGDERHPGDMILAREDYGGPLFNSRARGALKALLATSQPFWIGYGHNDPDLDLLLDACRAELGVTGGYTVALRDDELLCLRLKNAHITASLLGSHAEVPLFLRRLAEHVGSRLLFTVRVSMEWPGAAEARRLGQELAWALGPLAGEMEPWGVEPHPLQLHLTASADGVRKLRMLCEQRAPELMELLVRRRVTALDGIEIGDPPGGPAGAVGGGSVPSIVHAFHAAGATHASSGWAPVRAAAQRAATPQQRPQLTIELRRRGAELARAYHFPLYGEDDRFGSRQRFDEIGQSYRAGRAVGLAALHGVLERGLIEEMEAELAGAQLARAGEALFEALFGPEEERWSMLLRRAFEDGGAPSPIHRPLRVRLRVEDPLLSALPWRAVRWRGHVLSEWGWTFELCSSTATSERIEHQSPGRILILIPGATPEGLMTPDLGTEAHRTELTELFERISSGYARSEQLQIARSWAELESACAYMRPHLVYAHCHGAMLDGEPSLRVGSQPGDWIAVRRLSELFRAHPPHAVALNVSWAVHEAWPLSAAMLQEIPFVISVQAAPHVAPARRFVLEWLRAWLGDGLDPVKAAHQPLEGAALSARGLSILHARYDTWVTRRAIHAPIGPVADAEDWFDRDKQRAILFKHVSDLARGERQRVEAIIAYARPGNAPECFSQQVIDYIDREAGDRLHIRRIRLRLPEQENAALHPDLLEHGLKAQLGYEATASLDLVLRARAPSPKGWAARVLWLDWGVLRDRKEFRKDVFAWLEFARDRLSRWCPDELRVVAALALEAEDEVFKRLHDHLPGLRALREFRTERFRCTAAEPLDAGSLTDVLDFLDRHGCDGAVREMLADAIFARTAGRYEETRSLLREGLRLGWHALLGQLGARTLAQEAW</sequence>
<reference evidence="1 2" key="1">
    <citation type="journal article" date="2007" name="Nat. Biotechnol.">
        <title>Complete genome sequence of the myxobacterium Sorangium cellulosum.</title>
        <authorList>
            <person name="Schneiker S."/>
            <person name="Perlova O."/>
            <person name="Kaiser O."/>
            <person name="Gerth K."/>
            <person name="Alici A."/>
            <person name="Altmeyer M.O."/>
            <person name="Bartels D."/>
            <person name="Bekel T."/>
            <person name="Beyer S."/>
            <person name="Bode E."/>
            <person name="Bode H.B."/>
            <person name="Bolten C.J."/>
            <person name="Choudhuri J.V."/>
            <person name="Doss S."/>
            <person name="Elnakady Y.A."/>
            <person name="Frank B."/>
            <person name="Gaigalat L."/>
            <person name="Goesmann A."/>
            <person name="Groeger C."/>
            <person name="Gross F."/>
            <person name="Jelsbak L."/>
            <person name="Jelsbak L."/>
            <person name="Kalinowski J."/>
            <person name="Kegler C."/>
            <person name="Knauber T."/>
            <person name="Konietzny S."/>
            <person name="Kopp M."/>
            <person name="Krause L."/>
            <person name="Krug D."/>
            <person name="Linke B."/>
            <person name="Mahmud T."/>
            <person name="Martinez-Arias R."/>
            <person name="McHardy A.C."/>
            <person name="Merai M."/>
            <person name="Meyer F."/>
            <person name="Mormann S."/>
            <person name="Munoz-Dorado J."/>
            <person name="Perez J."/>
            <person name="Pradella S."/>
            <person name="Rachid S."/>
            <person name="Raddatz G."/>
            <person name="Rosenau F."/>
            <person name="Rueckert C."/>
            <person name="Sasse F."/>
            <person name="Scharfe M."/>
            <person name="Schuster S.C."/>
            <person name="Suen G."/>
            <person name="Treuner-Lange A."/>
            <person name="Velicer G.J."/>
            <person name="Vorholter F.-J."/>
            <person name="Weissman K.J."/>
            <person name="Welch R.D."/>
            <person name="Wenzel S.C."/>
            <person name="Whitworth D.E."/>
            <person name="Wilhelm S."/>
            <person name="Wittmann C."/>
            <person name="Bloecker H."/>
            <person name="Puehler A."/>
            <person name="Mueller R."/>
        </authorList>
    </citation>
    <scope>NUCLEOTIDE SEQUENCE [LARGE SCALE GENOMIC DNA]</scope>
    <source>
        <strain evidence="2">So ce56</strain>
    </source>
</reference>
<dbReference type="EMBL" id="AM746676">
    <property type="protein sequence ID" value="CAN96383.1"/>
    <property type="molecule type" value="Genomic_DNA"/>
</dbReference>
<proteinExistence type="predicted"/>
<dbReference type="AlphaFoldDB" id="A9GGY2"/>
<organism evidence="1 2">
    <name type="scientific">Sorangium cellulosum (strain So ce56)</name>
    <name type="common">Polyangium cellulosum (strain So ce56)</name>
    <dbReference type="NCBI Taxonomy" id="448385"/>
    <lineage>
        <taxon>Bacteria</taxon>
        <taxon>Pseudomonadati</taxon>
        <taxon>Myxococcota</taxon>
        <taxon>Polyangia</taxon>
        <taxon>Polyangiales</taxon>
        <taxon>Polyangiaceae</taxon>
        <taxon>Sorangium</taxon>
    </lineage>
</organism>
<dbReference type="HOGENOM" id="CLU_287132_0_0_7"/>
<dbReference type="BioCyc" id="SCEL448385:SCE_RS31930-MONOMER"/>
<protein>
    <submittedName>
        <fullName evidence="1">Uncharacterized protein</fullName>
    </submittedName>
</protein>
<dbReference type="SUPFAM" id="SSF52467">
    <property type="entry name" value="DHS-like NAD/FAD-binding domain"/>
    <property type="match status" value="1"/>
</dbReference>